<dbReference type="Gene3D" id="3.40.50.720">
    <property type="entry name" value="NAD(P)-binding Rossmann-like Domain"/>
    <property type="match status" value="1"/>
</dbReference>
<protein>
    <submittedName>
        <fullName evidence="4">Gfo/Idh/MocA family oxidoreductase</fullName>
    </submittedName>
</protein>
<dbReference type="PANTHER" id="PTHR43249:SF1">
    <property type="entry name" value="D-GLUCOSIDE 3-DEHYDROGENASE"/>
    <property type="match status" value="1"/>
</dbReference>
<evidence type="ECO:0000313" key="4">
    <source>
        <dbReference type="EMBL" id="MBP1464753.1"/>
    </source>
</evidence>
<feature type="domain" description="Gfo/Idh/MocA-like oxidoreductase N-terminal" evidence="2">
    <location>
        <begin position="4"/>
        <end position="127"/>
    </location>
</feature>
<dbReference type="InterPro" id="IPR036291">
    <property type="entry name" value="NAD(P)-bd_dom_sf"/>
</dbReference>
<dbReference type="Pfam" id="PF01408">
    <property type="entry name" value="GFO_IDH_MocA"/>
    <property type="match status" value="1"/>
</dbReference>
<feature type="domain" description="Gfo/Idh/MocA-like oxidoreductase C-terminal" evidence="3">
    <location>
        <begin position="160"/>
        <end position="210"/>
    </location>
</feature>
<dbReference type="InterPro" id="IPR052515">
    <property type="entry name" value="Gfo/Idh/MocA_Oxidoreductase"/>
</dbReference>
<dbReference type="InterPro" id="IPR004104">
    <property type="entry name" value="Gfo/Idh/MocA-like_OxRdtase_C"/>
</dbReference>
<dbReference type="Gene3D" id="3.30.360.10">
    <property type="entry name" value="Dihydrodipicolinate Reductase, domain 2"/>
    <property type="match status" value="1"/>
</dbReference>
<sequence>MPKNFAMTGVAGYIAPRHLKAIKETGNRLVAAIDPNDAVGILDQYAFDVRFFTEFERFDRHLEKLRRGPEEQRIHYLSICAPNYLHDAHCRAALRIGADAICEKPLVINPWNLDPLQELEQESGRRIYTILQLRLHPRLIALREQLQQAPSGHRHDVVLTYITARGFWYHISWKGISEKSGGIATNIGIHFFDLLIWLFGDVLEQRVHHNDPQRMGGILELERARVRWFLSVDHHDLPFAAQAGSKTTYRSITIDEQEVEFTAGFTDLHTRVYEDILAGGGFGIDEVRPSIELVHQLRNAPIVTNEPPLRHPLLP</sequence>
<organism evidence="4 5">
    <name type="scientific">Candidatus Chloroploca mongolica</name>
    <dbReference type="NCBI Taxonomy" id="2528176"/>
    <lineage>
        <taxon>Bacteria</taxon>
        <taxon>Bacillati</taxon>
        <taxon>Chloroflexota</taxon>
        <taxon>Chloroflexia</taxon>
        <taxon>Chloroflexales</taxon>
        <taxon>Chloroflexineae</taxon>
        <taxon>Oscillochloridaceae</taxon>
        <taxon>Candidatus Chloroploca</taxon>
    </lineage>
</organism>
<accession>A0ABS4D5N5</accession>
<evidence type="ECO:0000313" key="5">
    <source>
        <dbReference type="Proteomes" id="UP001193081"/>
    </source>
</evidence>
<dbReference type="SUPFAM" id="SSF55347">
    <property type="entry name" value="Glyceraldehyde-3-phosphate dehydrogenase-like, C-terminal domain"/>
    <property type="match status" value="1"/>
</dbReference>
<dbReference type="InterPro" id="IPR000683">
    <property type="entry name" value="Gfo/Idh/MocA-like_OxRdtase_N"/>
</dbReference>
<dbReference type="SUPFAM" id="SSF51735">
    <property type="entry name" value="NAD(P)-binding Rossmann-fold domains"/>
    <property type="match status" value="1"/>
</dbReference>
<dbReference type="Pfam" id="PF02894">
    <property type="entry name" value="GFO_IDH_MocA_C"/>
    <property type="match status" value="1"/>
</dbReference>
<evidence type="ECO:0000259" key="3">
    <source>
        <dbReference type="Pfam" id="PF02894"/>
    </source>
</evidence>
<name>A0ABS4D5N5_9CHLR</name>
<dbReference type="Proteomes" id="UP001193081">
    <property type="component" value="Unassembled WGS sequence"/>
</dbReference>
<comment type="similarity">
    <text evidence="1">Belongs to the Gfo/Idh/MocA family.</text>
</comment>
<dbReference type="PANTHER" id="PTHR43249">
    <property type="entry name" value="UDP-N-ACETYL-2-AMINO-2-DEOXY-D-GLUCURONATE OXIDASE"/>
    <property type="match status" value="1"/>
</dbReference>
<gene>
    <name evidence="4" type="ORF">EYB53_003415</name>
</gene>
<keyword evidence="5" id="KW-1185">Reference proteome</keyword>
<reference evidence="4 5" key="1">
    <citation type="submission" date="2021-03" db="EMBL/GenBank/DDBJ databases">
        <authorList>
            <person name="Grouzdev D.S."/>
        </authorList>
    </citation>
    <scope>NUCLEOTIDE SEQUENCE [LARGE SCALE GENOMIC DNA]</scope>
    <source>
        <strain evidence="4 5">M50-1</strain>
    </source>
</reference>
<dbReference type="EMBL" id="SIJK02000004">
    <property type="protein sequence ID" value="MBP1464753.1"/>
    <property type="molecule type" value="Genomic_DNA"/>
</dbReference>
<evidence type="ECO:0000259" key="2">
    <source>
        <dbReference type="Pfam" id="PF01408"/>
    </source>
</evidence>
<dbReference type="RefSeq" id="WP_135476772.1">
    <property type="nucleotide sequence ID" value="NZ_SIJK02000004.1"/>
</dbReference>
<evidence type="ECO:0000256" key="1">
    <source>
        <dbReference type="ARBA" id="ARBA00010928"/>
    </source>
</evidence>
<comment type="caution">
    <text evidence="4">The sequence shown here is derived from an EMBL/GenBank/DDBJ whole genome shotgun (WGS) entry which is preliminary data.</text>
</comment>
<proteinExistence type="inferred from homology"/>